<evidence type="ECO:0000313" key="1">
    <source>
        <dbReference type="EMBL" id="XDQ39414.1"/>
    </source>
</evidence>
<gene>
    <name evidence="1" type="ORF">AB5J49_42065</name>
</gene>
<dbReference type="RefSeq" id="WP_369174138.1">
    <property type="nucleotide sequence ID" value="NZ_CP163439.1"/>
</dbReference>
<organism evidence="1">
    <name type="scientific">Streptomyces sp. R28</name>
    <dbReference type="NCBI Taxonomy" id="3238628"/>
    <lineage>
        <taxon>Bacteria</taxon>
        <taxon>Bacillati</taxon>
        <taxon>Actinomycetota</taxon>
        <taxon>Actinomycetes</taxon>
        <taxon>Kitasatosporales</taxon>
        <taxon>Streptomycetaceae</taxon>
        <taxon>Streptomyces</taxon>
    </lineage>
</organism>
<dbReference type="EMBL" id="CP163439">
    <property type="protein sequence ID" value="XDQ39414.1"/>
    <property type="molecule type" value="Genomic_DNA"/>
</dbReference>
<dbReference type="AlphaFoldDB" id="A0AB39Q9S7"/>
<proteinExistence type="predicted"/>
<accession>A0AB39Q9S7</accession>
<name>A0AB39Q9S7_9ACTN</name>
<reference evidence="1" key="1">
    <citation type="submission" date="2024-07" db="EMBL/GenBank/DDBJ databases">
        <authorList>
            <person name="Yu S.T."/>
        </authorList>
    </citation>
    <scope>NUCLEOTIDE SEQUENCE</scope>
    <source>
        <strain evidence="1">R28</strain>
    </source>
</reference>
<sequence length="103" mass="10464">MDRRLGEGAFAEVCPRCAGYAARSSAGGQTAIVPGAPRSGGSVLSPWRALIAARELSAAGGMPLTAFTTASVDQRDAPYASAAKDRTVTGVITPGRAIRSLSE</sequence>
<protein>
    <submittedName>
        <fullName evidence="1">Uncharacterized protein</fullName>
    </submittedName>
</protein>